<dbReference type="AlphaFoldDB" id="A0A2G6KAW1"/>
<dbReference type="Proteomes" id="UP000230821">
    <property type="component" value="Unassembled WGS sequence"/>
</dbReference>
<feature type="domain" description="DUF4384" evidence="1">
    <location>
        <begin position="52"/>
        <end position="131"/>
    </location>
</feature>
<reference evidence="2 3" key="1">
    <citation type="submission" date="2017-10" db="EMBL/GenBank/DDBJ databases">
        <title>Novel microbial diversity and functional potential in the marine mammal oral microbiome.</title>
        <authorList>
            <person name="Dudek N.K."/>
            <person name="Sun C.L."/>
            <person name="Burstein D."/>
            <person name="Kantor R.S."/>
            <person name="Aliaga Goltsman D.S."/>
            <person name="Bik E.M."/>
            <person name="Thomas B.C."/>
            <person name="Banfield J.F."/>
            <person name="Relman D.A."/>
        </authorList>
    </citation>
    <scope>NUCLEOTIDE SEQUENCE [LARGE SCALE GENOMIC DNA]</scope>
    <source>
        <strain evidence="2">DOLJORAL78_47_16</strain>
    </source>
</reference>
<evidence type="ECO:0000259" key="1">
    <source>
        <dbReference type="Pfam" id="PF14326"/>
    </source>
</evidence>
<proteinExistence type="predicted"/>
<sequence length="186" mass="20806">MEGVFMKRYALFVHMLLVTIVVSGCAGSKPPTPNPPKPVPAFTMEVKVDKPVYHIGEFILISVQASRSCYLTLYDISTLGEVTQMFPNSLMRYNDNLIQGNLLYRIPAETDTFDFKISGPPGVERVRAVCTIQDVNLFQEETAAETGVVYPRIQVEPAPFEQSLNDKLTVLPTDKWTEASVTFQVQ</sequence>
<dbReference type="PROSITE" id="PS51257">
    <property type="entry name" value="PROKAR_LIPOPROTEIN"/>
    <property type="match status" value="1"/>
</dbReference>
<protein>
    <recommendedName>
        <fullName evidence="1">DUF4384 domain-containing protein</fullName>
    </recommendedName>
</protein>
<comment type="caution">
    <text evidence="2">The sequence shown here is derived from an EMBL/GenBank/DDBJ whole genome shotgun (WGS) entry which is preliminary data.</text>
</comment>
<organism evidence="2 3">
    <name type="scientific">candidate division KSB3 bacterium</name>
    <dbReference type="NCBI Taxonomy" id="2044937"/>
    <lineage>
        <taxon>Bacteria</taxon>
        <taxon>candidate division KSB3</taxon>
    </lineage>
</organism>
<dbReference type="EMBL" id="PDSK01000107">
    <property type="protein sequence ID" value="PIE32807.1"/>
    <property type="molecule type" value="Genomic_DNA"/>
</dbReference>
<dbReference type="Pfam" id="PF14326">
    <property type="entry name" value="DUF4384"/>
    <property type="match status" value="1"/>
</dbReference>
<dbReference type="PANTHER" id="PTHR36194">
    <property type="entry name" value="S-LAYER-LIKE PROTEIN"/>
    <property type="match status" value="1"/>
</dbReference>
<gene>
    <name evidence="2" type="ORF">CSA56_14010</name>
</gene>
<dbReference type="PANTHER" id="PTHR36194:SF1">
    <property type="entry name" value="S-LAYER-LIKE PROTEIN"/>
    <property type="match status" value="1"/>
</dbReference>
<accession>A0A2G6KAW1</accession>
<dbReference type="InterPro" id="IPR025493">
    <property type="entry name" value="DUF4384"/>
</dbReference>
<evidence type="ECO:0000313" key="3">
    <source>
        <dbReference type="Proteomes" id="UP000230821"/>
    </source>
</evidence>
<evidence type="ECO:0000313" key="2">
    <source>
        <dbReference type="EMBL" id="PIE32807.1"/>
    </source>
</evidence>
<name>A0A2G6KAW1_9BACT</name>